<evidence type="ECO:0000256" key="3">
    <source>
        <dbReference type="ARBA" id="ARBA00022764"/>
    </source>
</evidence>
<reference evidence="6" key="1">
    <citation type="submission" date="2013-04" db="EMBL/GenBank/DDBJ databases">
        <title>The genome sequencing project of 58 acetic acid bacteria.</title>
        <authorList>
            <person name="Okamoto-Kainuma A."/>
            <person name="Ishikawa M."/>
            <person name="Umino S."/>
            <person name="Koizumi Y."/>
            <person name="Shiwa Y."/>
            <person name="Yoshikawa H."/>
            <person name="Matsutani M."/>
            <person name="Matsushita K."/>
        </authorList>
    </citation>
    <scope>NUCLEOTIDE SEQUENCE</scope>
    <source>
        <strain evidence="6">DSM 14337</strain>
    </source>
</reference>
<feature type="chain" id="PRO_5045236092" evidence="4">
    <location>
        <begin position="33"/>
        <end position="341"/>
    </location>
</feature>
<dbReference type="Pfam" id="PF13144">
    <property type="entry name" value="ChapFlgA"/>
    <property type="match status" value="1"/>
</dbReference>
<evidence type="ECO:0000259" key="5">
    <source>
        <dbReference type="SMART" id="SM00858"/>
    </source>
</evidence>
<keyword evidence="7" id="KW-1185">Reference proteome</keyword>
<dbReference type="InterPro" id="IPR039246">
    <property type="entry name" value="Flagellar_FlgA"/>
</dbReference>
<dbReference type="InterPro" id="IPR013974">
    <property type="entry name" value="SAF"/>
</dbReference>
<evidence type="ECO:0000313" key="7">
    <source>
        <dbReference type="Proteomes" id="UP001065047"/>
    </source>
</evidence>
<evidence type="ECO:0000256" key="2">
    <source>
        <dbReference type="ARBA" id="ARBA00022729"/>
    </source>
</evidence>
<name>A0ABQ0Q0V5_9PROT</name>
<dbReference type="RefSeq" id="WP_061505731.1">
    <property type="nucleotide sequence ID" value="NZ_BAPF01000059.1"/>
</dbReference>
<dbReference type="NCBIfam" id="TIGR03170">
    <property type="entry name" value="flgA_cterm"/>
    <property type="match status" value="1"/>
</dbReference>
<evidence type="ECO:0000313" key="6">
    <source>
        <dbReference type="EMBL" id="GBQ86387.1"/>
    </source>
</evidence>
<dbReference type="Proteomes" id="UP001065047">
    <property type="component" value="Unassembled WGS sequence"/>
</dbReference>
<accession>A0ABQ0Q0V5</accession>
<evidence type="ECO:0000256" key="1">
    <source>
        <dbReference type="ARBA" id="ARBA00004418"/>
    </source>
</evidence>
<sequence>MTDKKPSYGKIYLSAAIACMLGGVVAAHSAVAATLRPSGDISAPTVSLSDIFDGLEAGQNRVLGPAPAPGKSIQIGGYQLIAIADQYGVDWEDQSSSVMLTLTRSGHVVGRDYIASLVKRGLGGSGEGAVVSVGNFKPITVPSDDKEPFVLSDVNWDKKTGKFFATAYRSHPTGVEAEDTVQIKGEVQIAQPVMVYNSAFPAGYIIADGDVHVDQSYSGNLVPGSVPPPDDVVGMALSHPVAEGTPVLSSDLRKTLLVHRGDPVLISFSSPGIHLAATGRALEEGGKSQFVHALNLGSKMIVYGRVSGAGEVTVDAASTAISSDSSEAKKLGVSALLVEGK</sequence>
<comment type="subcellular location">
    <subcellularLocation>
        <location evidence="1">Periplasm</location>
    </subcellularLocation>
</comment>
<keyword evidence="3" id="KW-0574">Periplasm</keyword>
<gene>
    <name evidence="6" type="ORF">AA14337_3308</name>
</gene>
<dbReference type="PANTHER" id="PTHR36307">
    <property type="entry name" value="FLAGELLA BASAL BODY P-RING FORMATION PROTEIN FLGA"/>
    <property type="match status" value="1"/>
</dbReference>
<dbReference type="InterPro" id="IPR017585">
    <property type="entry name" value="SAF_FlgA"/>
</dbReference>
<dbReference type="CDD" id="cd11614">
    <property type="entry name" value="SAF_CpaB_FlgA_like"/>
    <property type="match status" value="1"/>
</dbReference>
<dbReference type="EMBL" id="BAPF01000059">
    <property type="protein sequence ID" value="GBQ86387.1"/>
    <property type="molecule type" value="Genomic_DNA"/>
</dbReference>
<keyword evidence="6" id="KW-0966">Cell projection</keyword>
<protein>
    <submittedName>
        <fullName evidence="6">Flagellar basal body P-ring biosynthesis protein FlgA</fullName>
    </submittedName>
</protein>
<evidence type="ECO:0000256" key="4">
    <source>
        <dbReference type="SAM" id="SignalP"/>
    </source>
</evidence>
<dbReference type="Gene3D" id="2.30.30.760">
    <property type="match status" value="1"/>
</dbReference>
<keyword evidence="6" id="KW-0282">Flagellum</keyword>
<keyword evidence="6" id="KW-0969">Cilium</keyword>
<proteinExistence type="predicted"/>
<dbReference type="SMART" id="SM00858">
    <property type="entry name" value="SAF"/>
    <property type="match status" value="1"/>
</dbReference>
<keyword evidence="2 4" id="KW-0732">Signal</keyword>
<feature type="domain" description="SAF" evidence="5">
    <location>
        <begin position="191"/>
        <end position="253"/>
    </location>
</feature>
<comment type="caution">
    <text evidence="6">The sequence shown here is derived from an EMBL/GenBank/DDBJ whole genome shotgun (WGS) entry which is preliminary data.</text>
</comment>
<feature type="signal peptide" evidence="4">
    <location>
        <begin position="1"/>
        <end position="32"/>
    </location>
</feature>
<dbReference type="GeneID" id="29557132"/>
<organism evidence="6 7">
    <name type="scientific">Acetobacter malorum DSM 14337</name>
    <dbReference type="NCBI Taxonomy" id="1307910"/>
    <lineage>
        <taxon>Bacteria</taxon>
        <taxon>Pseudomonadati</taxon>
        <taxon>Pseudomonadota</taxon>
        <taxon>Alphaproteobacteria</taxon>
        <taxon>Acetobacterales</taxon>
        <taxon>Acetobacteraceae</taxon>
        <taxon>Acetobacter</taxon>
    </lineage>
</organism>
<dbReference type="PANTHER" id="PTHR36307:SF1">
    <property type="entry name" value="FLAGELLA BASAL BODY P-RING FORMATION PROTEIN FLGA"/>
    <property type="match status" value="1"/>
</dbReference>